<dbReference type="PANTHER" id="PTHR28511:SF1">
    <property type="entry name" value="ENDONUCLEASE V"/>
    <property type="match status" value="1"/>
</dbReference>
<comment type="catalytic activity">
    <reaction evidence="6">
        <text>Endonucleolytic cleavage at apurinic or apyrimidinic sites to products with a 5'-phosphate.</text>
        <dbReference type="EC" id="3.1.21.7"/>
    </reaction>
</comment>
<comment type="function">
    <text evidence="6">DNA repair enzyme involved in the repair of deaminated bases. Selectively cleaves double-stranded DNA at the second phosphodiester bond 3' to a deoxyinosine leaving behind the intact lesion on the nicked DNA.</text>
</comment>
<keyword evidence="6" id="KW-0460">Magnesium</keyword>
<keyword evidence="2 6" id="KW-0963">Cytoplasm</keyword>
<organism evidence="7 8">
    <name type="scientific">Spirosoma foliorum</name>
    <dbReference type="NCBI Taxonomy" id="2710596"/>
    <lineage>
        <taxon>Bacteria</taxon>
        <taxon>Pseudomonadati</taxon>
        <taxon>Bacteroidota</taxon>
        <taxon>Cytophagia</taxon>
        <taxon>Cytophagales</taxon>
        <taxon>Cytophagaceae</taxon>
        <taxon>Spirosoma</taxon>
    </lineage>
</organism>
<keyword evidence="6" id="KW-0227">DNA damage</keyword>
<evidence type="ECO:0000256" key="4">
    <source>
        <dbReference type="ARBA" id="ARBA00022759"/>
    </source>
</evidence>
<dbReference type="GO" id="GO:0003727">
    <property type="term" value="F:single-stranded RNA binding"/>
    <property type="evidence" value="ECO:0007669"/>
    <property type="project" value="TreeGrafter"/>
</dbReference>
<dbReference type="EC" id="3.1.21.7" evidence="6"/>
<feature type="site" description="Interaction with target DNA" evidence="6">
    <location>
        <position position="86"/>
    </location>
</feature>
<dbReference type="CDD" id="cd06559">
    <property type="entry name" value="Endonuclease_V"/>
    <property type="match status" value="1"/>
</dbReference>
<evidence type="ECO:0000256" key="6">
    <source>
        <dbReference type="HAMAP-Rule" id="MF_00801"/>
    </source>
</evidence>
<dbReference type="InterPro" id="IPR007581">
    <property type="entry name" value="Endonuclease-V"/>
</dbReference>
<dbReference type="Pfam" id="PF04493">
    <property type="entry name" value="Endonuclease_5"/>
    <property type="match status" value="1"/>
</dbReference>
<keyword evidence="4 6" id="KW-0255">Endonuclease</keyword>
<keyword evidence="6" id="KW-0234">DNA repair</keyword>
<feature type="binding site" evidence="6">
    <location>
        <position position="48"/>
    </location>
    <ligand>
        <name>Mg(2+)</name>
        <dbReference type="ChEBI" id="CHEBI:18420"/>
    </ligand>
</feature>
<keyword evidence="6" id="KW-0479">Metal-binding</keyword>
<evidence type="ECO:0000313" key="7">
    <source>
        <dbReference type="EMBL" id="QMW07212.1"/>
    </source>
</evidence>
<dbReference type="KEGG" id="sfol:H3H32_36660"/>
<evidence type="ECO:0000256" key="3">
    <source>
        <dbReference type="ARBA" id="ARBA00022722"/>
    </source>
</evidence>
<dbReference type="NCBIfam" id="NF008629">
    <property type="entry name" value="PRK11617.1"/>
    <property type="match status" value="1"/>
</dbReference>
<dbReference type="GO" id="GO:0006281">
    <property type="term" value="P:DNA repair"/>
    <property type="evidence" value="ECO:0007669"/>
    <property type="project" value="UniProtKB-UniRule"/>
</dbReference>
<evidence type="ECO:0000256" key="5">
    <source>
        <dbReference type="ARBA" id="ARBA00022801"/>
    </source>
</evidence>
<feature type="binding site" evidence="6">
    <location>
        <position position="116"/>
    </location>
    <ligand>
        <name>Mg(2+)</name>
        <dbReference type="ChEBI" id="CHEBI:18420"/>
    </ligand>
</feature>
<protein>
    <recommendedName>
        <fullName evidence="6">Endonuclease V</fullName>
        <ecNumber evidence="6">3.1.21.7</ecNumber>
    </recommendedName>
    <alternativeName>
        <fullName evidence="6">Deoxyinosine 3'endonuclease</fullName>
    </alternativeName>
    <alternativeName>
        <fullName evidence="6">Deoxyribonuclease V</fullName>
        <shortName evidence="6">DNase V</shortName>
    </alternativeName>
</protein>
<proteinExistence type="inferred from homology"/>
<evidence type="ECO:0000313" key="8">
    <source>
        <dbReference type="Proteomes" id="UP000515369"/>
    </source>
</evidence>
<accession>A0A7G5H7X0</accession>
<gene>
    <name evidence="6 7" type="primary">nfi</name>
    <name evidence="7" type="ORF">H3H32_36660</name>
</gene>
<name>A0A7G5H7X0_9BACT</name>
<dbReference type="GO" id="GO:0000287">
    <property type="term" value="F:magnesium ion binding"/>
    <property type="evidence" value="ECO:0007669"/>
    <property type="project" value="UniProtKB-UniRule"/>
</dbReference>
<dbReference type="PANTHER" id="PTHR28511">
    <property type="entry name" value="ENDONUCLEASE V"/>
    <property type="match status" value="1"/>
</dbReference>
<dbReference type="Proteomes" id="UP000515369">
    <property type="component" value="Chromosome"/>
</dbReference>
<comment type="subcellular location">
    <subcellularLocation>
        <location evidence="1 6">Cytoplasm</location>
    </subcellularLocation>
</comment>
<dbReference type="HAMAP" id="MF_00801">
    <property type="entry name" value="Endonuclease_5"/>
    <property type="match status" value="1"/>
</dbReference>
<reference evidence="7 8" key="1">
    <citation type="submission" date="2020-07" db="EMBL/GenBank/DDBJ databases">
        <title>Spirosoma foliorum sp. nov., isolated from the leaves on the Nejang mountain Korea, Republic of.</title>
        <authorList>
            <person name="Ho H."/>
            <person name="Lee Y.-J."/>
            <person name="Nurcahyanto D.-A."/>
            <person name="Kim S.-G."/>
        </authorList>
    </citation>
    <scope>NUCLEOTIDE SEQUENCE [LARGE SCALE GENOMIC DNA]</scope>
    <source>
        <strain evidence="7 8">PL0136</strain>
    </source>
</reference>
<dbReference type="GO" id="GO:0016891">
    <property type="term" value="F:RNA endonuclease activity producing 5'-phosphomonoesters, hydrolytic mechanism"/>
    <property type="evidence" value="ECO:0007669"/>
    <property type="project" value="TreeGrafter"/>
</dbReference>
<evidence type="ECO:0000256" key="2">
    <source>
        <dbReference type="ARBA" id="ARBA00022490"/>
    </source>
</evidence>
<dbReference type="AlphaFoldDB" id="A0A7G5H7X0"/>
<keyword evidence="5 6" id="KW-0378">Hydrolase</keyword>
<keyword evidence="3 6" id="KW-0540">Nuclease</keyword>
<comment type="similarity">
    <text evidence="6">Belongs to the endonuclease V family.</text>
</comment>
<dbReference type="EMBL" id="CP059732">
    <property type="protein sequence ID" value="QMW07212.1"/>
    <property type="molecule type" value="Genomic_DNA"/>
</dbReference>
<dbReference type="GO" id="GO:0005737">
    <property type="term" value="C:cytoplasm"/>
    <property type="evidence" value="ECO:0007669"/>
    <property type="project" value="UniProtKB-SubCell"/>
</dbReference>
<evidence type="ECO:0000256" key="1">
    <source>
        <dbReference type="ARBA" id="ARBA00004496"/>
    </source>
</evidence>
<comment type="cofactor">
    <cofactor evidence="6">
        <name>Mg(2+)</name>
        <dbReference type="ChEBI" id="CHEBI:18420"/>
    </cofactor>
</comment>
<dbReference type="GO" id="GO:0043737">
    <property type="term" value="F:deoxyribonuclease V activity"/>
    <property type="evidence" value="ECO:0007669"/>
    <property type="project" value="UniProtKB-UniRule"/>
</dbReference>
<sequence length="240" mass="27129">MRESEDTKPYYEGDWDIIPYYNLQNELRTKVIQTDQLPSSVRYVAGADVAYNELERRVVAGIVVMDAQTLEVVDQALHEDDVNFPYIPGLFSFREVPPLVEAYKKLSIKPDLIVCDGHGIAHPKGVGMACHLGIELNVPTIGCAKSRLVGFFEPVDLQRGSFSPLIWDSQAVGIALRTQDAINPVFVSVGHKVSLETAREWVLRLTPQYRLPETTRAVDQLVNRVMKERTELNLYFPDEK</sequence>
<dbReference type="Gene3D" id="3.30.2170.10">
    <property type="entry name" value="archaeoglobus fulgidus dsm 4304 superfamily"/>
    <property type="match status" value="1"/>
</dbReference>
<keyword evidence="8" id="KW-1185">Reference proteome</keyword>